<dbReference type="GO" id="GO:0008203">
    <property type="term" value="P:cholesterol metabolic process"/>
    <property type="evidence" value="ECO:0007669"/>
    <property type="project" value="TreeGrafter"/>
</dbReference>
<dbReference type="GO" id="GO:0005615">
    <property type="term" value="C:extracellular space"/>
    <property type="evidence" value="ECO:0007669"/>
    <property type="project" value="TreeGrafter"/>
</dbReference>
<feature type="compositionally biased region" description="Basic and acidic residues" evidence="1">
    <location>
        <begin position="63"/>
        <end position="76"/>
    </location>
</feature>
<feature type="region of interest" description="Disordered" evidence="1">
    <location>
        <begin position="63"/>
        <end position="86"/>
    </location>
</feature>
<reference evidence="3" key="1">
    <citation type="journal article" date="2019" name="IScience">
        <title>Narwhal Genome Reveals Long-Term Low Genetic Diversity despite Current Large Abundance Size.</title>
        <authorList>
            <person name="Westbury M.V."/>
            <person name="Petersen B."/>
            <person name="Garde E."/>
            <person name="Heide-Jorgensen M.P."/>
            <person name="Lorenzen E.D."/>
        </authorList>
    </citation>
    <scope>NUCLEOTIDE SEQUENCE [LARGE SCALE GENOMIC DNA]</scope>
</reference>
<dbReference type="EMBL" id="RWIC01000023">
    <property type="protein sequence ID" value="TKC52673.1"/>
    <property type="molecule type" value="Genomic_DNA"/>
</dbReference>
<evidence type="ECO:0000256" key="1">
    <source>
        <dbReference type="SAM" id="MobiDB-lite"/>
    </source>
</evidence>
<dbReference type="PANTHER" id="PTHR15011:SF3">
    <property type="entry name" value="APOLIPOPROTEIN F"/>
    <property type="match status" value="1"/>
</dbReference>
<evidence type="ECO:0008006" key="4">
    <source>
        <dbReference type="Google" id="ProtNLM"/>
    </source>
</evidence>
<accession>A0A4U1FR75</accession>
<proteinExistence type="predicted"/>
<evidence type="ECO:0000313" key="3">
    <source>
        <dbReference type="Proteomes" id="UP000308365"/>
    </source>
</evidence>
<dbReference type="Proteomes" id="UP000308365">
    <property type="component" value="Unassembled WGS sequence"/>
</dbReference>
<name>A0A4U1FR75_MONMO</name>
<gene>
    <name evidence="2" type="ORF">EI555_004532</name>
</gene>
<dbReference type="InterPro" id="IPR026114">
    <property type="entry name" value="APOF"/>
</dbReference>
<dbReference type="PANTHER" id="PTHR15011">
    <property type="entry name" value="APOLIPOPROTEIN F"/>
    <property type="match status" value="1"/>
</dbReference>
<sequence>MLSNQIPLPDSKTCQVLLCTAPSLAPLLEYLSNLALEVAQEEDVGPAEAHILLLRWEERTPLKPSSMRESKKHNEEEGIGNAKGGLDKSKTQLLTLRNVLTMANMPTGVAVHSALDMRGLRLIMVPAELLLCCFLLHAVDAISYGNQTNVLVHLHSSLGSWLPSSAPLSCRALLPKSLPGFTHMALLPKFLVGLPLMIALENAGCQADVRVLQLQLYRQGSVKATQILIRHLQELEKSRSTGTGVSVDALASALQLLAREHPDPERARRSLSIKDCEQEQEQSVHNVVQLLPGVGTFYNLGTALYYAVQNCSDKAKERGRDGVIDLGYELLMAMAGLSGGPTGVMISTALKPIVKSGVQQVIQYYNEREQGGLGGHLKLSHLEETTTMAPLVSVVSSVPYWQWALLYDYGLDPRDGNTTEI</sequence>
<dbReference type="AlphaFoldDB" id="A0A4U1FR75"/>
<evidence type="ECO:0000313" key="2">
    <source>
        <dbReference type="EMBL" id="TKC52673.1"/>
    </source>
</evidence>
<protein>
    <recommendedName>
        <fullName evidence="4">Apolipoprotein F</fullName>
    </recommendedName>
</protein>
<comment type="caution">
    <text evidence="2">The sequence shown here is derived from an EMBL/GenBank/DDBJ whole genome shotgun (WGS) entry which is preliminary data.</text>
</comment>
<organism evidence="2 3">
    <name type="scientific">Monodon monoceros</name>
    <name type="common">Narwhal</name>
    <name type="synonym">Ceratodon monodon</name>
    <dbReference type="NCBI Taxonomy" id="40151"/>
    <lineage>
        <taxon>Eukaryota</taxon>
        <taxon>Metazoa</taxon>
        <taxon>Chordata</taxon>
        <taxon>Craniata</taxon>
        <taxon>Vertebrata</taxon>
        <taxon>Euteleostomi</taxon>
        <taxon>Mammalia</taxon>
        <taxon>Eutheria</taxon>
        <taxon>Laurasiatheria</taxon>
        <taxon>Artiodactyla</taxon>
        <taxon>Whippomorpha</taxon>
        <taxon>Cetacea</taxon>
        <taxon>Odontoceti</taxon>
        <taxon>Monodontidae</taxon>
        <taxon>Monodon</taxon>
    </lineage>
</organism>
<dbReference type="Pfam" id="PF15148">
    <property type="entry name" value="Apolipo_F"/>
    <property type="match status" value="2"/>
</dbReference>